<gene>
    <name evidence="2" type="ORF">LRP50_25080</name>
</gene>
<feature type="transmembrane region" description="Helical" evidence="1">
    <location>
        <begin position="28"/>
        <end position="46"/>
    </location>
</feature>
<sequence>MEGKNQLTNTTEVIKSIPELIDAITEVVQTPSGFLILVLVLAWFVFNRDYSHIFNFLERKENKRLERLESYISSNSYSTNCLEVVKEQRDTHYFKVATGIYAEKTLRDAYIDLHNSTSHRISWITIRRSLPYLKLDEENNAYIRSEKWHEKLGIYYNYLVAIISFLLSISIILVMVFATELDSITTIKSIVLILISTGTTVFSLSQNSPYLASKRIKKEIEVIAV</sequence>
<dbReference type="Proteomes" id="UP001149400">
    <property type="component" value="Unassembled WGS sequence"/>
</dbReference>
<comment type="caution">
    <text evidence="2">The sequence shown here is derived from an EMBL/GenBank/DDBJ whole genome shotgun (WGS) entry which is preliminary data.</text>
</comment>
<accession>A0ABT5R861</accession>
<keyword evidence="1" id="KW-0812">Transmembrane</keyword>
<dbReference type="RefSeq" id="WP_274167120.1">
    <property type="nucleotide sequence ID" value="NZ_JAJUBC010000061.1"/>
</dbReference>
<evidence type="ECO:0000256" key="1">
    <source>
        <dbReference type="SAM" id="Phobius"/>
    </source>
</evidence>
<feature type="transmembrane region" description="Helical" evidence="1">
    <location>
        <begin position="154"/>
        <end position="178"/>
    </location>
</feature>
<keyword evidence="1" id="KW-1133">Transmembrane helix</keyword>
<evidence type="ECO:0000313" key="2">
    <source>
        <dbReference type="EMBL" id="MDD1796395.1"/>
    </source>
</evidence>
<keyword evidence="3" id="KW-1185">Reference proteome</keyword>
<organism evidence="2 3">
    <name type="scientific">Enterovibrio gelatinilyticus</name>
    <dbReference type="NCBI Taxonomy" id="2899819"/>
    <lineage>
        <taxon>Bacteria</taxon>
        <taxon>Pseudomonadati</taxon>
        <taxon>Pseudomonadota</taxon>
        <taxon>Gammaproteobacteria</taxon>
        <taxon>Vibrionales</taxon>
        <taxon>Vibrionaceae</taxon>
        <taxon>Enterovibrio</taxon>
    </lineage>
</organism>
<keyword evidence="1" id="KW-0472">Membrane</keyword>
<proteinExistence type="predicted"/>
<feature type="transmembrane region" description="Helical" evidence="1">
    <location>
        <begin position="184"/>
        <end position="205"/>
    </location>
</feature>
<dbReference type="EMBL" id="JAJUBC010000061">
    <property type="protein sequence ID" value="MDD1796395.1"/>
    <property type="molecule type" value="Genomic_DNA"/>
</dbReference>
<reference evidence="2" key="1">
    <citation type="submission" date="2021-12" db="EMBL/GenBank/DDBJ databases">
        <title>Enterovibrio ZSDZ35 sp. nov. and Enterovibrio ZSDZ42 sp. nov., isolated from coastal seawater in Qingdao.</title>
        <authorList>
            <person name="Zhang P."/>
        </authorList>
    </citation>
    <scope>NUCLEOTIDE SEQUENCE</scope>
    <source>
        <strain evidence="2">ZSDZ42</strain>
    </source>
</reference>
<evidence type="ECO:0008006" key="4">
    <source>
        <dbReference type="Google" id="ProtNLM"/>
    </source>
</evidence>
<protein>
    <recommendedName>
        <fullName evidence="4">SMODS and SLOG-associating 2TM effector domain-containing protein</fullName>
    </recommendedName>
</protein>
<name>A0ABT5R861_9GAMM</name>
<evidence type="ECO:0000313" key="3">
    <source>
        <dbReference type="Proteomes" id="UP001149400"/>
    </source>
</evidence>